<dbReference type="PANTHER" id="PTHR33067">
    <property type="entry name" value="RNA-DIRECTED DNA POLYMERASE-RELATED"/>
    <property type="match status" value="1"/>
</dbReference>
<protein>
    <recommendedName>
        <fullName evidence="3">Reverse transcriptase domain-containing protein</fullName>
    </recommendedName>
</protein>
<gene>
    <name evidence="2" type="ORF">Tci_066146</name>
</gene>
<accession>A0A6L2P6U9</accession>
<reference evidence="2" key="1">
    <citation type="journal article" date="2019" name="Sci. Rep.">
        <title>Draft genome of Tanacetum cinerariifolium, the natural source of mosquito coil.</title>
        <authorList>
            <person name="Yamashiro T."/>
            <person name="Shiraishi A."/>
            <person name="Satake H."/>
            <person name="Nakayama K."/>
        </authorList>
    </citation>
    <scope>NUCLEOTIDE SEQUENCE</scope>
</reference>
<name>A0A6L2P6U9_TANCI</name>
<evidence type="ECO:0000256" key="1">
    <source>
        <dbReference type="SAM" id="MobiDB-lite"/>
    </source>
</evidence>
<dbReference type="PANTHER" id="PTHR33067:SF9">
    <property type="entry name" value="RNA-DIRECTED DNA POLYMERASE"/>
    <property type="match status" value="1"/>
</dbReference>
<sequence length="265" mass="29693">MGQLAKALNERPRDVLPSNTVPNPREEVKVITTRSGITLARPSVSPPNPSSSSSSSKEIEQDPEMTMEQMFKKLHFNISFAEALAQMPKYAKMLKDLLTNKEKLLELLEECMALADLELANRSVAYPAGIAEDVFVQVGRPFLRTARVLVDVHGEELTLRVEDVKLTFNAESPSKCPQKHGNDNIDNGIYDLEGDIIFLEKLLKDEPPDAKKFKINPLVREPSDTLLGNKEIKFNPLKEINDPVLIPKDSMKPMDFCDPILKLSI</sequence>
<evidence type="ECO:0000313" key="2">
    <source>
        <dbReference type="EMBL" id="GEU94168.1"/>
    </source>
</evidence>
<organism evidence="2">
    <name type="scientific">Tanacetum cinerariifolium</name>
    <name type="common">Dalmatian daisy</name>
    <name type="synonym">Chrysanthemum cinerariifolium</name>
    <dbReference type="NCBI Taxonomy" id="118510"/>
    <lineage>
        <taxon>Eukaryota</taxon>
        <taxon>Viridiplantae</taxon>
        <taxon>Streptophyta</taxon>
        <taxon>Embryophyta</taxon>
        <taxon>Tracheophyta</taxon>
        <taxon>Spermatophyta</taxon>
        <taxon>Magnoliopsida</taxon>
        <taxon>eudicotyledons</taxon>
        <taxon>Gunneridae</taxon>
        <taxon>Pentapetalae</taxon>
        <taxon>asterids</taxon>
        <taxon>campanulids</taxon>
        <taxon>Asterales</taxon>
        <taxon>Asteraceae</taxon>
        <taxon>Asteroideae</taxon>
        <taxon>Anthemideae</taxon>
        <taxon>Anthemidinae</taxon>
        <taxon>Tanacetum</taxon>
    </lineage>
</organism>
<comment type="caution">
    <text evidence="2">The sequence shown here is derived from an EMBL/GenBank/DDBJ whole genome shotgun (WGS) entry which is preliminary data.</text>
</comment>
<dbReference type="AlphaFoldDB" id="A0A6L2P6U9"/>
<proteinExistence type="predicted"/>
<evidence type="ECO:0008006" key="3">
    <source>
        <dbReference type="Google" id="ProtNLM"/>
    </source>
</evidence>
<feature type="region of interest" description="Disordered" evidence="1">
    <location>
        <begin position="1"/>
        <end position="64"/>
    </location>
</feature>
<dbReference type="EMBL" id="BKCJ010011013">
    <property type="protein sequence ID" value="GEU94168.1"/>
    <property type="molecule type" value="Genomic_DNA"/>
</dbReference>